<reference evidence="9" key="1">
    <citation type="submission" date="2019-12" db="EMBL/GenBank/DDBJ databases">
        <authorList>
            <person name="Scholes J."/>
        </authorList>
    </citation>
    <scope>NUCLEOTIDE SEQUENCE</scope>
</reference>
<evidence type="ECO:0000256" key="3">
    <source>
        <dbReference type="ARBA" id="ARBA00023015"/>
    </source>
</evidence>
<dbReference type="Proteomes" id="UP001153555">
    <property type="component" value="Unassembled WGS sequence"/>
</dbReference>
<feature type="domain" description="BHLH" evidence="8">
    <location>
        <begin position="217"/>
        <end position="266"/>
    </location>
</feature>
<dbReference type="EMBL" id="CACSLK010012206">
    <property type="protein sequence ID" value="CAA0813900.1"/>
    <property type="molecule type" value="Genomic_DNA"/>
</dbReference>
<organism evidence="9 10">
    <name type="scientific">Striga hermonthica</name>
    <name type="common">Purple witchweed</name>
    <name type="synonym">Buchnera hermonthica</name>
    <dbReference type="NCBI Taxonomy" id="68872"/>
    <lineage>
        <taxon>Eukaryota</taxon>
        <taxon>Viridiplantae</taxon>
        <taxon>Streptophyta</taxon>
        <taxon>Embryophyta</taxon>
        <taxon>Tracheophyta</taxon>
        <taxon>Spermatophyta</taxon>
        <taxon>Magnoliopsida</taxon>
        <taxon>eudicotyledons</taxon>
        <taxon>Gunneridae</taxon>
        <taxon>Pentapetalae</taxon>
        <taxon>asterids</taxon>
        <taxon>lamiids</taxon>
        <taxon>Lamiales</taxon>
        <taxon>Orobanchaceae</taxon>
        <taxon>Buchnereae</taxon>
        <taxon>Striga</taxon>
    </lineage>
</organism>
<comment type="caution">
    <text evidence="9">The sequence shown here is derived from an EMBL/GenBank/DDBJ whole genome shotgun (WGS) entry which is preliminary data.</text>
</comment>
<keyword evidence="5" id="KW-0804">Transcription</keyword>
<dbReference type="GO" id="GO:0046983">
    <property type="term" value="F:protein dimerization activity"/>
    <property type="evidence" value="ECO:0007669"/>
    <property type="project" value="InterPro"/>
</dbReference>
<dbReference type="GO" id="GO:0000981">
    <property type="term" value="F:DNA-binding transcription factor activity, RNA polymerase II-specific"/>
    <property type="evidence" value="ECO:0007669"/>
    <property type="project" value="TreeGrafter"/>
</dbReference>
<proteinExistence type="predicted"/>
<dbReference type="AlphaFoldDB" id="A0A9N7R3W5"/>
<feature type="region of interest" description="Disordered" evidence="7">
    <location>
        <begin position="91"/>
        <end position="225"/>
    </location>
</feature>
<evidence type="ECO:0000256" key="6">
    <source>
        <dbReference type="ARBA" id="ARBA00023242"/>
    </source>
</evidence>
<comment type="subunit">
    <text evidence="2">Homodimer.</text>
</comment>
<keyword evidence="4" id="KW-0238">DNA-binding</keyword>
<dbReference type="FunFam" id="4.10.280.10:FF:000032">
    <property type="entry name" value="Transcription factor bHLH123 family"/>
    <property type="match status" value="1"/>
</dbReference>
<feature type="compositionally biased region" description="Polar residues" evidence="7">
    <location>
        <begin position="139"/>
        <end position="153"/>
    </location>
</feature>
<dbReference type="Gene3D" id="4.10.280.10">
    <property type="entry name" value="Helix-loop-helix DNA-binding domain"/>
    <property type="match status" value="1"/>
</dbReference>
<dbReference type="GO" id="GO:0005634">
    <property type="term" value="C:nucleus"/>
    <property type="evidence" value="ECO:0007669"/>
    <property type="project" value="UniProtKB-SubCell"/>
</dbReference>
<dbReference type="CDD" id="cd11393">
    <property type="entry name" value="bHLH_AtbHLH_like"/>
    <property type="match status" value="1"/>
</dbReference>
<dbReference type="PANTHER" id="PTHR16223">
    <property type="entry name" value="TRANSCRIPTION FACTOR BHLH83-RELATED"/>
    <property type="match status" value="1"/>
</dbReference>
<evidence type="ECO:0000313" key="9">
    <source>
        <dbReference type="EMBL" id="CAA0813900.1"/>
    </source>
</evidence>
<sequence>MMGFGWNQALFRGEKVETSSFRSLLQEEFHEPKLYSGPSSEDSSLNRSGFSLDQTAAFSSQTSSNDSTITSGAGFQVDFHGMMLSENQQSLYNQNRSSSSSANYQYSQSSGSGGYGSEYMNKYPQFLRTPPPPPVVADGSSSHLHFTNNTPFWNASGPPQADAGSGFFPPQQIPRPPSFHHNKSKSTGSELRDISATSKKNSPETTNKRARGNEASATPPPAMPAFKVRKEKMGDRITALQQLVSPFGKTDTASVLSEAIAYIKFLHEQVSVLSNPYLKNGAPTQHHHQSIEDKSKEAEGARQDLRSRGLCLVPVSSTFPMTHETTVDFWTPTYGGTFR</sequence>
<protein>
    <submittedName>
        <fullName evidence="9">Transcription factor bHLH123</fullName>
    </submittedName>
</protein>
<dbReference type="InterPro" id="IPR045239">
    <property type="entry name" value="bHLH95_bHLH"/>
</dbReference>
<keyword evidence="3" id="KW-0805">Transcription regulation</keyword>
<evidence type="ECO:0000256" key="4">
    <source>
        <dbReference type="ARBA" id="ARBA00023125"/>
    </source>
</evidence>
<dbReference type="InterPro" id="IPR036638">
    <property type="entry name" value="HLH_DNA-bd_sf"/>
</dbReference>
<dbReference type="PROSITE" id="PS50888">
    <property type="entry name" value="BHLH"/>
    <property type="match status" value="1"/>
</dbReference>
<evidence type="ECO:0000256" key="1">
    <source>
        <dbReference type="ARBA" id="ARBA00004123"/>
    </source>
</evidence>
<dbReference type="PANTHER" id="PTHR16223:SF46">
    <property type="entry name" value="TRANSCRIPTION FACTOR BHLH123"/>
    <property type="match status" value="1"/>
</dbReference>
<evidence type="ECO:0000256" key="5">
    <source>
        <dbReference type="ARBA" id="ARBA00023163"/>
    </source>
</evidence>
<dbReference type="OrthoDB" id="673975at2759"/>
<dbReference type="SUPFAM" id="SSF47459">
    <property type="entry name" value="HLH, helix-loop-helix DNA-binding domain"/>
    <property type="match status" value="1"/>
</dbReference>
<feature type="region of interest" description="Disordered" evidence="7">
    <location>
        <begin position="277"/>
        <end position="303"/>
    </location>
</feature>
<dbReference type="InterPro" id="IPR011598">
    <property type="entry name" value="bHLH_dom"/>
</dbReference>
<evidence type="ECO:0000259" key="8">
    <source>
        <dbReference type="PROSITE" id="PS50888"/>
    </source>
</evidence>
<feature type="compositionally biased region" description="Low complexity" evidence="7">
    <location>
        <begin position="91"/>
        <end position="110"/>
    </location>
</feature>
<feature type="compositionally biased region" description="Polar residues" evidence="7">
    <location>
        <begin position="185"/>
        <end position="205"/>
    </location>
</feature>
<keyword evidence="6" id="KW-0539">Nucleus</keyword>
<evidence type="ECO:0000313" key="10">
    <source>
        <dbReference type="Proteomes" id="UP001153555"/>
    </source>
</evidence>
<feature type="compositionally biased region" description="Basic and acidic residues" evidence="7">
    <location>
        <begin position="289"/>
        <end position="303"/>
    </location>
</feature>
<name>A0A9N7R3W5_STRHE</name>
<comment type="subcellular location">
    <subcellularLocation>
        <location evidence="1">Nucleus</location>
    </subcellularLocation>
</comment>
<accession>A0A9N7R3W5</accession>
<dbReference type="GO" id="GO:0000978">
    <property type="term" value="F:RNA polymerase II cis-regulatory region sequence-specific DNA binding"/>
    <property type="evidence" value="ECO:0007669"/>
    <property type="project" value="TreeGrafter"/>
</dbReference>
<evidence type="ECO:0000256" key="7">
    <source>
        <dbReference type="SAM" id="MobiDB-lite"/>
    </source>
</evidence>
<gene>
    <name evidence="9" type="ORF">SHERM_14241</name>
</gene>
<evidence type="ECO:0000256" key="2">
    <source>
        <dbReference type="ARBA" id="ARBA00011738"/>
    </source>
</evidence>
<keyword evidence="10" id="KW-1185">Reference proteome</keyword>
<dbReference type="InterPro" id="IPR045843">
    <property type="entry name" value="IND-like"/>
</dbReference>